<dbReference type="STRING" id="1317117.ATO7_03410"/>
<dbReference type="Gene3D" id="2.30.30.40">
    <property type="entry name" value="SH3 Domains"/>
    <property type="match status" value="1"/>
</dbReference>
<dbReference type="Pfam" id="PF01584">
    <property type="entry name" value="CheW"/>
    <property type="match status" value="1"/>
</dbReference>
<dbReference type="PANTHER" id="PTHR22617:SF23">
    <property type="entry name" value="CHEMOTAXIS PROTEIN CHEW"/>
    <property type="match status" value="1"/>
</dbReference>
<dbReference type="InterPro" id="IPR039315">
    <property type="entry name" value="CheW"/>
</dbReference>
<evidence type="ECO:0000259" key="1">
    <source>
        <dbReference type="PROSITE" id="PS50851"/>
    </source>
</evidence>
<dbReference type="PANTHER" id="PTHR22617">
    <property type="entry name" value="CHEMOTAXIS SENSOR HISTIDINE KINASE-RELATED"/>
    <property type="match status" value="1"/>
</dbReference>
<accession>A0A1Y1SHV0</accession>
<organism evidence="2 3">
    <name type="scientific">Oceanococcus atlanticus</name>
    <dbReference type="NCBI Taxonomy" id="1317117"/>
    <lineage>
        <taxon>Bacteria</taxon>
        <taxon>Pseudomonadati</taxon>
        <taxon>Pseudomonadota</taxon>
        <taxon>Gammaproteobacteria</taxon>
        <taxon>Chromatiales</taxon>
        <taxon>Oceanococcaceae</taxon>
        <taxon>Oceanococcus</taxon>
    </lineage>
</organism>
<dbReference type="InterPro" id="IPR036061">
    <property type="entry name" value="CheW-like_dom_sf"/>
</dbReference>
<reference evidence="2 3" key="1">
    <citation type="submission" date="2013-04" db="EMBL/GenBank/DDBJ databases">
        <title>Oceanococcus atlanticus 22II-S10r2 Genome Sequencing.</title>
        <authorList>
            <person name="Lai Q."/>
            <person name="Li G."/>
            <person name="Shao Z."/>
        </authorList>
    </citation>
    <scope>NUCLEOTIDE SEQUENCE [LARGE SCALE GENOMIC DNA]</scope>
    <source>
        <strain evidence="2 3">22II-S10r2</strain>
    </source>
</reference>
<dbReference type="GO" id="GO:0006935">
    <property type="term" value="P:chemotaxis"/>
    <property type="evidence" value="ECO:0007669"/>
    <property type="project" value="InterPro"/>
</dbReference>
<dbReference type="InterPro" id="IPR002545">
    <property type="entry name" value="CheW-lke_dom"/>
</dbReference>
<dbReference type="EMBL" id="AQQV01000001">
    <property type="protein sequence ID" value="ORE88891.1"/>
    <property type="molecule type" value="Genomic_DNA"/>
</dbReference>
<proteinExistence type="predicted"/>
<dbReference type="Gene3D" id="2.40.50.180">
    <property type="entry name" value="CheA-289, Domain 4"/>
    <property type="match status" value="1"/>
</dbReference>
<gene>
    <name evidence="2" type="ORF">ATO7_03410</name>
</gene>
<dbReference type="PROSITE" id="PS50851">
    <property type="entry name" value="CHEW"/>
    <property type="match status" value="1"/>
</dbReference>
<evidence type="ECO:0000313" key="3">
    <source>
        <dbReference type="Proteomes" id="UP000192342"/>
    </source>
</evidence>
<dbReference type="AlphaFoldDB" id="A0A1Y1SHV0"/>
<comment type="caution">
    <text evidence="2">The sequence shown here is derived from an EMBL/GenBank/DDBJ whole genome shotgun (WGS) entry which is preliminary data.</text>
</comment>
<dbReference type="GO" id="GO:0005829">
    <property type="term" value="C:cytosol"/>
    <property type="evidence" value="ECO:0007669"/>
    <property type="project" value="TreeGrafter"/>
</dbReference>
<dbReference type="Proteomes" id="UP000192342">
    <property type="component" value="Unassembled WGS sequence"/>
</dbReference>
<feature type="domain" description="CheW-like" evidence="1">
    <location>
        <begin position="1"/>
        <end position="132"/>
    </location>
</feature>
<dbReference type="SMART" id="SM00260">
    <property type="entry name" value="CheW"/>
    <property type="match status" value="1"/>
</dbReference>
<dbReference type="SUPFAM" id="SSF50341">
    <property type="entry name" value="CheW-like"/>
    <property type="match status" value="1"/>
</dbReference>
<evidence type="ECO:0000313" key="2">
    <source>
        <dbReference type="EMBL" id="ORE88891.1"/>
    </source>
</evidence>
<name>A0A1Y1SHV0_9GAMM</name>
<sequence>MLAGQCYGVAVSGVREVLRPCEVAWVPGAPGACLGVINLRGHIVSVVDLRQVLGLAQDESSAANRLLVIDYDDSMLALKVDRVLELINIADEEIEATPRMNQTPIPLEGVVTRPQGPLFLLSPADLVRRLEDNTHV</sequence>
<keyword evidence="3" id="KW-1185">Reference proteome</keyword>
<protein>
    <submittedName>
        <fullName evidence="2">Purine-binding chemotaxis protein CheW</fullName>
    </submittedName>
</protein>
<dbReference type="GO" id="GO:0007165">
    <property type="term" value="P:signal transduction"/>
    <property type="evidence" value="ECO:0007669"/>
    <property type="project" value="InterPro"/>
</dbReference>